<name>B0TIB3_HELMI</name>
<dbReference type="KEGG" id="hmo:HM1_1041"/>
<evidence type="ECO:0000313" key="2">
    <source>
        <dbReference type="Proteomes" id="UP000008550"/>
    </source>
</evidence>
<gene>
    <name evidence="1" type="ORF">HM1_1041</name>
</gene>
<dbReference type="EMBL" id="CP000930">
    <property type="protein sequence ID" value="ABZ83533.1"/>
    <property type="molecule type" value="Genomic_DNA"/>
</dbReference>
<dbReference type="HOGENOM" id="CLU_775618_0_0_9"/>
<dbReference type="AlphaFoldDB" id="B0TIB3"/>
<evidence type="ECO:0000313" key="1">
    <source>
        <dbReference type="EMBL" id="ABZ83533.1"/>
    </source>
</evidence>
<organism evidence="1 2">
    <name type="scientific">Heliobacterium modesticaldum (strain ATCC 51547 / Ice1)</name>
    <dbReference type="NCBI Taxonomy" id="498761"/>
    <lineage>
        <taxon>Bacteria</taxon>
        <taxon>Bacillati</taxon>
        <taxon>Bacillota</taxon>
        <taxon>Clostridia</taxon>
        <taxon>Eubacteriales</taxon>
        <taxon>Heliobacteriaceae</taxon>
        <taxon>Heliomicrobium</taxon>
    </lineage>
</organism>
<keyword evidence="2" id="KW-1185">Reference proteome</keyword>
<proteinExistence type="predicted"/>
<protein>
    <submittedName>
        <fullName evidence="1">Uncharacterized protein</fullName>
    </submittedName>
</protein>
<dbReference type="Proteomes" id="UP000008550">
    <property type="component" value="Chromosome"/>
</dbReference>
<reference evidence="1 2" key="1">
    <citation type="journal article" date="2008" name="J. Bacteriol.">
        <title>The genome of Heliobacterium modesticaldum, a phototrophic representative of the Firmicutes containing the simplest photosynthetic apparatus.</title>
        <authorList>
            <person name="Sattley W.M."/>
            <person name="Madigan M.T."/>
            <person name="Swingley W.D."/>
            <person name="Cheung P.C."/>
            <person name="Clocksin K.M."/>
            <person name="Conrad A.L."/>
            <person name="Dejesa L.C."/>
            <person name="Honchak B.M."/>
            <person name="Jung D.O."/>
            <person name="Karbach L.E."/>
            <person name="Kurdoglu A."/>
            <person name="Lahiri S."/>
            <person name="Mastrian S.D."/>
            <person name="Page L.E."/>
            <person name="Taylor H.L."/>
            <person name="Wang Z.T."/>
            <person name="Raymond J."/>
            <person name="Chen M."/>
            <person name="Blankenship R.E."/>
            <person name="Touchman J.W."/>
        </authorList>
    </citation>
    <scope>NUCLEOTIDE SEQUENCE [LARGE SCALE GENOMIC DNA]</scope>
    <source>
        <strain evidence="2">ATCC 51547 / Ice1</strain>
    </source>
</reference>
<dbReference type="eggNOG" id="ENOG502ZPAA">
    <property type="taxonomic scope" value="Bacteria"/>
</dbReference>
<accession>B0TIB3</accession>
<sequence length="357" mass="40842">MMQEFQHRNIFLWRKERLSMTNDKRPDRPHLLLSMRYPSRKEAKDLFDAFQTAQGAFPRIPFGIEVNINYNPLSNLPVILENADRLIAMTTAAGLPYSLHLPSLHNLDDEQIARLSAWLSGKDPLYCVIHAGDYAFDGQPPLSSGDYLRIIDDCRRKLVRLSQSKNLYVETLPWVRLEKKKAVPTGRIFPITCVGVFHQDLSALTQDLGCPVLIDVEHLYQSLWGLKQFPGQTTACLHPADDVERACLERYGTFVRDGRMILAASADHCFRRQLALIATDRYHFTGSYRTLAGGRNAAHREITDNRYARTILRHILAQRPSSITTEACMDEQPRYSPDVQIRSLRNLAAIVEEYLFT</sequence>